<feature type="compositionally biased region" description="Basic residues" evidence="3">
    <location>
        <begin position="638"/>
        <end position="661"/>
    </location>
</feature>
<accession>A0AAD4D3X5</accession>
<dbReference type="EMBL" id="JAAAIL010001855">
    <property type="protein sequence ID" value="KAG0263984.1"/>
    <property type="molecule type" value="Genomic_DNA"/>
</dbReference>
<dbReference type="GO" id="GO:0007265">
    <property type="term" value="P:Ras protein signal transduction"/>
    <property type="evidence" value="ECO:0007669"/>
    <property type="project" value="TreeGrafter"/>
</dbReference>
<dbReference type="InterPro" id="IPR036964">
    <property type="entry name" value="RASGEF_cat_dom_sf"/>
</dbReference>
<feature type="region of interest" description="Disordered" evidence="3">
    <location>
        <begin position="868"/>
        <end position="895"/>
    </location>
</feature>
<dbReference type="GO" id="GO:0005886">
    <property type="term" value="C:plasma membrane"/>
    <property type="evidence" value="ECO:0007669"/>
    <property type="project" value="TreeGrafter"/>
</dbReference>
<keyword evidence="7" id="KW-1185">Reference proteome</keyword>
<feature type="compositionally biased region" description="Low complexity" evidence="3">
    <location>
        <begin position="298"/>
        <end position="312"/>
    </location>
</feature>
<feature type="compositionally biased region" description="Low complexity" evidence="3">
    <location>
        <begin position="1003"/>
        <end position="1013"/>
    </location>
</feature>
<feature type="region of interest" description="Disordered" evidence="3">
    <location>
        <begin position="116"/>
        <end position="249"/>
    </location>
</feature>
<feature type="compositionally biased region" description="Low complexity" evidence="3">
    <location>
        <begin position="268"/>
        <end position="281"/>
    </location>
</feature>
<organism evidence="6 7">
    <name type="scientific">Linnemannia exigua</name>
    <dbReference type="NCBI Taxonomy" id="604196"/>
    <lineage>
        <taxon>Eukaryota</taxon>
        <taxon>Fungi</taxon>
        <taxon>Fungi incertae sedis</taxon>
        <taxon>Mucoromycota</taxon>
        <taxon>Mortierellomycotina</taxon>
        <taxon>Mortierellomycetes</taxon>
        <taxon>Mortierellales</taxon>
        <taxon>Mortierellaceae</taxon>
        <taxon>Linnemannia</taxon>
    </lineage>
</organism>
<dbReference type="SMART" id="SM00147">
    <property type="entry name" value="RasGEF"/>
    <property type="match status" value="1"/>
</dbReference>
<feature type="region of interest" description="Disordered" evidence="3">
    <location>
        <begin position="1050"/>
        <end position="1083"/>
    </location>
</feature>
<evidence type="ECO:0000259" key="4">
    <source>
        <dbReference type="PROSITE" id="PS50009"/>
    </source>
</evidence>
<feature type="compositionally biased region" description="Low complexity" evidence="3">
    <location>
        <begin position="704"/>
        <end position="722"/>
    </location>
</feature>
<evidence type="ECO:0000259" key="5">
    <source>
        <dbReference type="PROSITE" id="PS50212"/>
    </source>
</evidence>
<dbReference type="InterPro" id="IPR023578">
    <property type="entry name" value="Ras_GEF_dom_sf"/>
</dbReference>
<feature type="region of interest" description="Disordered" evidence="3">
    <location>
        <begin position="1003"/>
        <end position="1023"/>
    </location>
</feature>
<proteinExistence type="predicted"/>
<evidence type="ECO:0000256" key="1">
    <source>
        <dbReference type="ARBA" id="ARBA00022658"/>
    </source>
</evidence>
<feature type="compositionally biased region" description="Polar residues" evidence="3">
    <location>
        <begin position="177"/>
        <end position="199"/>
    </location>
</feature>
<dbReference type="GO" id="GO:0005085">
    <property type="term" value="F:guanyl-nucleotide exchange factor activity"/>
    <property type="evidence" value="ECO:0007669"/>
    <property type="project" value="UniProtKB-KW"/>
</dbReference>
<dbReference type="InterPro" id="IPR001895">
    <property type="entry name" value="RASGEF_cat_dom"/>
</dbReference>
<dbReference type="CDD" id="cd06224">
    <property type="entry name" value="REM"/>
    <property type="match status" value="1"/>
</dbReference>
<feature type="region of interest" description="Disordered" evidence="3">
    <location>
        <begin position="618"/>
        <end position="668"/>
    </location>
</feature>
<reference evidence="6" key="1">
    <citation type="journal article" date="2020" name="Fungal Divers.">
        <title>Resolving the Mortierellaceae phylogeny through synthesis of multi-gene phylogenetics and phylogenomics.</title>
        <authorList>
            <person name="Vandepol N."/>
            <person name="Liber J."/>
            <person name="Desiro A."/>
            <person name="Na H."/>
            <person name="Kennedy M."/>
            <person name="Barry K."/>
            <person name="Grigoriev I.V."/>
            <person name="Miller A.N."/>
            <person name="O'Donnell K."/>
            <person name="Stajich J.E."/>
            <person name="Bonito G."/>
        </authorList>
    </citation>
    <scope>NUCLEOTIDE SEQUENCE</scope>
    <source>
        <strain evidence="6">NRRL 28262</strain>
    </source>
</reference>
<feature type="region of interest" description="Disordered" evidence="3">
    <location>
        <begin position="490"/>
        <end position="516"/>
    </location>
</feature>
<dbReference type="Gene3D" id="1.20.870.10">
    <property type="entry name" value="Son of sevenless (SoS) protein Chain: S domain 1"/>
    <property type="match status" value="1"/>
</dbReference>
<feature type="compositionally biased region" description="Low complexity" evidence="3">
    <location>
        <begin position="621"/>
        <end position="630"/>
    </location>
</feature>
<sequence length="1380" mass="148403">RLLRSPSDSRQGLDITNANINRATDTTATSEQQRTTLTTGDNMLHNSQQSTPPLPPLPSVQQPLQRKGSTDHVAQVDEMTLEQQVLLVSLEDDLQPHLQLGSREVEVKEVKEMVITPKDKDATKPKSRAGSIGTRSKDALSAISKRFSPPPSRSQSTSSPSTPAPAPVNHTDAPVMKSSTDESGSVSHSSLTQAGSFSGSPFKDHSRHHTDSATLLPQHTRRSRSSFTSSCSVSSASSSTSTSSSPSSSVFFSPTAFYSSLFSPKHSTSSHSHSHSHSNSSVNPLSPTSTSNCFPGVTSTPTITTSPTSARRATTPALMAHRASFAEMGSISLLVPDTNSTAGAGANYDAMNSGPISRQTRSASCTRLFPMSSASFASLTMMSSQAETGVSSELLSIPGYVPGSETCPIEEGQAPLAPGLYPSQAPITASTVNPDSLFNSSTAVNTNNGTFASTGTSASITLDRTLSPTSTSSLSLPFFPVSSPPPTSTALFSSLSSSSSSSSSSTTSSSSTSSTTAAASASSSSASSMLPPLPLFPPLPLSSSFLSASTPSNQNHPHHPHHPHLPYFDDSLSFIPSPSLSLLPSSSTTTISSTSTAITSTAASIMGAPSPAIHSNSGLAGNNNGNNNGGAMATCQPHHPHAHAHSHSHPHSHSHSHHPFAHSHGTSGLSFEASVQGLELSLPSKATSSAMPIANSNCSLMPPASPMSSSFNSDSGFPGGSRRSSKDSVDSVPGVTLDVLVNQLTIPDYHYNGIEQITRTKVFLMIYRKFLRPRELLEMFIERFEELGEFVDDDDEEAKNTRLRICACLYYWLKNHPNDLIHRQTRQRVASFLRERVALFPCLTEIYSKLLPLSSIHYFNTWRWPQADHSSDSRSSSISGPTVSGSISDEDSDSGFYDAATAAHSEHDMDEDREWGLFDEDEPAPDAKVALTMESLASPFSPSSLGVATTGSNLGNNIGNNASRLQAPSFAQLPRDRRSSTGSLAHHNSSPCAMEAFVASRRGSASSVSSSQSHTPNNLLGHGTSGSFAEGYMTPLQLQPMTSIPFINKRSSSQAYRQKVQQQQQQQSQQQQRNASPVPPLHQGMVSAGSNAALVFKETVDEPVGGGGIHPLQGKSTPLPPPPVDYLTMNMSFLEIPDGAIAAQLTCIEFLLFRKLKPRDMLRQVWKTSKGSAAFQACISHFNFISSWVGTMILSQAKVKNRAKMMEKFISIAKILRDMGNFNTTMAIIGAMNTSSIHRLMQTRELLQSKEIWVTFNQLEHLMSSERSFFEYRTALKAQKLPCIPYLGVHLGDLLSISEGNRDFRQDGSIHWQKFCLLTEVISTVMHFQSEPYMIQPDPFISRAITDTHVLDDEEMYTKSVGVEPGKLHHSRSLSKFNFF</sequence>
<evidence type="ECO:0000313" key="6">
    <source>
        <dbReference type="EMBL" id="KAG0263984.1"/>
    </source>
</evidence>
<dbReference type="InterPro" id="IPR000651">
    <property type="entry name" value="Ras-like_Gua-exchang_fac_N"/>
</dbReference>
<dbReference type="Pfam" id="PF00618">
    <property type="entry name" value="RasGEF_N"/>
    <property type="match status" value="1"/>
</dbReference>
<feature type="compositionally biased region" description="Polar residues" evidence="3">
    <location>
        <begin position="282"/>
        <end position="293"/>
    </location>
</feature>
<dbReference type="InterPro" id="IPR008937">
    <property type="entry name" value="Ras-like_GEF"/>
</dbReference>
<dbReference type="Proteomes" id="UP001194580">
    <property type="component" value="Unassembled WGS sequence"/>
</dbReference>
<dbReference type="PANTHER" id="PTHR23113">
    <property type="entry name" value="GUANINE NUCLEOTIDE EXCHANGE FACTOR"/>
    <property type="match status" value="1"/>
</dbReference>
<dbReference type="PROSITE" id="PS50009">
    <property type="entry name" value="RASGEF_CAT"/>
    <property type="match status" value="1"/>
</dbReference>
<evidence type="ECO:0008006" key="8">
    <source>
        <dbReference type="Google" id="ProtNLM"/>
    </source>
</evidence>
<gene>
    <name evidence="6" type="ORF">BGZ95_003684</name>
</gene>
<dbReference type="CDD" id="cd00155">
    <property type="entry name" value="RasGEF"/>
    <property type="match status" value="1"/>
</dbReference>
<feature type="non-terminal residue" evidence="6">
    <location>
        <position position="1380"/>
    </location>
</feature>
<dbReference type="PROSITE" id="PS50212">
    <property type="entry name" value="RASGEF_NTER"/>
    <property type="match status" value="1"/>
</dbReference>
<evidence type="ECO:0000313" key="7">
    <source>
        <dbReference type="Proteomes" id="UP001194580"/>
    </source>
</evidence>
<dbReference type="Pfam" id="PF00617">
    <property type="entry name" value="RasGEF"/>
    <property type="match status" value="1"/>
</dbReference>
<feature type="domain" description="Ras-GEF" evidence="4">
    <location>
        <begin position="1137"/>
        <end position="1366"/>
    </location>
</feature>
<feature type="compositionally biased region" description="Low complexity" evidence="3">
    <location>
        <begin position="225"/>
        <end position="249"/>
    </location>
</feature>
<dbReference type="Gene3D" id="1.10.840.10">
    <property type="entry name" value="Ras guanine-nucleotide exchange factors catalytic domain"/>
    <property type="match status" value="1"/>
</dbReference>
<evidence type="ECO:0000256" key="2">
    <source>
        <dbReference type="PROSITE-ProRule" id="PRU00168"/>
    </source>
</evidence>
<dbReference type="PANTHER" id="PTHR23113:SF348">
    <property type="entry name" value="GUANYL-NUCLEOTIDE EXCHANGE FACTOR RASGEF, PUTATIVE (AFU_ORTHOLOGUE AFUA_1G04700)-RELATED"/>
    <property type="match status" value="1"/>
</dbReference>
<feature type="region of interest" description="Disordered" evidence="3">
    <location>
        <begin position="704"/>
        <end position="730"/>
    </location>
</feature>
<dbReference type="SUPFAM" id="SSF48366">
    <property type="entry name" value="Ras GEF"/>
    <property type="match status" value="1"/>
</dbReference>
<feature type="compositionally biased region" description="Low complexity" evidence="3">
    <location>
        <begin position="873"/>
        <end position="887"/>
    </location>
</feature>
<comment type="caution">
    <text evidence="6">The sequence shown here is derived from an EMBL/GenBank/DDBJ whole genome shotgun (WGS) entry which is preliminary data.</text>
</comment>
<protein>
    <recommendedName>
        <fullName evidence="8">Ras guanine nucleotide exchange factor domain-containing protein</fullName>
    </recommendedName>
</protein>
<feature type="region of interest" description="Disordered" evidence="3">
    <location>
        <begin position="41"/>
        <end position="69"/>
    </location>
</feature>
<feature type="region of interest" description="Disordered" evidence="3">
    <location>
        <begin position="268"/>
        <end position="312"/>
    </location>
</feature>
<feature type="compositionally biased region" description="Low complexity" evidence="3">
    <location>
        <begin position="1061"/>
        <end position="1072"/>
    </location>
</feature>
<feature type="compositionally biased region" description="Polar residues" evidence="3">
    <location>
        <begin position="1050"/>
        <end position="1060"/>
    </location>
</feature>
<feature type="domain" description="N-terminal Ras-GEF" evidence="5">
    <location>
        <begin position="728"/>
        <end position="858"/>
    </location>
</feature>
<evidence type="ECO:0000256" key="3">
    <source>
        <dbReference type="SAM" id="MobiDB-lite"/>
    </source>
</evidence>
<name>A0AAD4D3X5_9FUNG</name>
<keyword evidence="1 2" id="KW-0344">Guanine-nucleotide releasing factor</keyword>